<feature type="transmembrane region" description="Helical" evidence="11">
    <location>
        <begin position="396"/>
        <end position="413"/>
    </location>
</feature>
<evidence type="ECO:0000256" key="4">
    <source>
        <dbReference type="ARBA" id="ARBA00022692"/>
    </source>
</evidence>
<comment type="subcellular location">
    <subcellularLocation>
        <location evidence="1">Membrane</location>
        <topology evidence="1">Multi-pass membrane protein</topology>
    </subcellularLocation>
</comment>
<dbReference type="InterPro" id="IPR004680">
    <property type="entry name" value="Cit_transptr-like_dom"/>
</dbReference>
<feature type="transmembrane region" description="Helical" evidence="11">
    <location>
        <begin position="30"/>
        <end position="49"/>
    </location>
</feature>
<evidence type="ECO:0000256" key="8">
    <source>
        <dbReference type="ARBA" id="ARBA00023136"/>
    </source>
</evidence>
<dbReference type="EMBL" id="CP073347">
    <property type="protein sequence ID" value="UTW13714.1"/>
    <property type="molecule type" value="Genomic_DNA"/>
</dbReference>
<dbReference type="Pfam" id="PF03600">
    <property type="entry name" value="CitMHS"/>
    <property type="match status" value="1"/>
</dbReference>
<feature type="transmembrane region" description="Helical" evidence="11">
    <location>
        <begin position="105"/>
        <end position="130"/>
    </location>
</feature>
<reference evidence="13" key="1">
    <citation type="submission" date="2021-04" db="EMBL/GenBank/DDBJ databases">
        <title>Oceanospirillales bacteria with DddD are important DMSP degraders in coastal seawater.</title>
        <authorList>
            <person name="Liu J."/>
        </authorList>
    </citation>
    <scope>NUCLEOTIDE SEQUENCE</scope>
    <source>
        <strain evidence="13">D13-1</strain>
    </source>
</reference>
<dbReference type="InterPro" id="IPR045016">
    <property type="entry name" value="NhaD-like"/>
</dbReference>
<keyword evidence="3" id="KW-0050">Antiport</keyword>
<feature type="transmembrane region" description="Helical" evidence="11">
    <location>
        <begin position="353"/>
        <end position="376"/>
    </location>
</feature>
<feature type="transmembrane region" description="Helical" evidence="11">
    <location>
        <begin position="142"/>
        <end position="162"/>
    </location>
</feature>
<keyword evidence="2" id="KW-0813">Transport</keyword>
<feature type="transmembrane region" description="Helical" evidence="11">
    <location>
        <begin position="247"/>
        <end position="264"/>
    </location>
</feature>
<feature type="domain" description="Citrate transporter-like" evidence="12">
    <location>
        <begin position="13"/>
        <end position="357"/>
    </location>
</feature>
<feature type="transmembrane region" description="Helical" evidence="11">
    <location>
        <begin position="317"/>
        <end position="341"/>
    </location>
</feature>
<comment type="similarity">
    <text evidence="10">Belongs to the NhaD Na(+)/H(+) (TC 2.A.62) antiporter family.</text>
</comment>
<keyword evidence="9" id="KW-0739">Sodium transport</keyword>
<evidence type="ECO:0000256" key="10">
    <source>
        <dbReference type="ARBA" id="ARBA00025753"/>
    </source>
</evidence>
<evidence type="ECO:0000256" key="6">
    <source>
        <dbReference type="ARBA" id="ARBA00023053"/>
    </source>
</evidence>
<dbReference type="PANTHER" id="PTHR43269:SF2">
    <property type="entry name" value="SODIUM_PROTON ANTIPORTER 1-RELATED"/>
    <property type="match status" value="1"/>
</dbReference>
<gene>
    <name evidence="13" type="primary">nhaD</name>
    <name evidence="13" type="ORF">KDW95_08770</name>
</gene>
<feature type="transmembrane region" description="Helical" evidence="11">
    <location>
        <begin position="285"/>
        <end position="305"/>
    </location>
</feature>
<protein>
    <submittedName>
        <fullName evidence="13">Sodium:proton antiporter NhaD</fullName>
    </submittedName>
</protein>
<evidence type="ECO:0000256" key="5">
    <source>
        <dbReference type="ARBA" id="ARBA00022989"/>
    </source>
</evidence>
<evidence type="ECO:0000313" key="13">
    <source>
        <dbReference type="EMBL" id="UTW13714.1"/>
    </source>
</evidence>
<dbReference type="RefSeq" id="WP_255855904.1">
    <property type="nucleotide sequence ID" value="NZ_CP073347.1"/>
</dbReference>
<evidence type="ECO:0000313" key="14">
    <source>
        <dbReference type="Proteomes" id="UP001058461"/>
    </source>
</evidence>
<evidence type="ECO:0000256" key="7">
    <source>
        <dbReference type="ARBA" id="ARBA00023065"/>
    </source>
</evidence>
<organism evidence="13 14">
    <name type="scientific">Marinobacterium rhizophilum</name>
    <dbReference type="NCBI Taxonomy" id="420402"/>
    <lineage>
        <taxon>Bacteria</taxon>
        <taxon>Pseudomonadati</taxon>
        <taxon>Pseudomonadota</taxon>
        <taxon>Gammaproteobacteria</taxon>
        <taxon>Oceanospirillales</taxon>
        <taxon>Oceanospirillaceae</taxon>
        <taxon>Marinobacterium</taxon>
    </lineage>
</organism>
<feature type="transmembrane region" description="Helical" evidence="11">
    <location>
        <begin position="61"/>
        <end position="82"/>
    </location>
</feature>
<keyword evidence="14" id="KW-1185">Reference proteome</keyword>
<evidence type="ECO:0000256" key="9">
    <source>
        <dbReference type="ARBA" id="ARBA00023201"/>
    </source>
</evidence>
<dbReference type="PANTHER" id="PTHR43269">
    <property type="entry name" value="SODIUM/PROTON ANTIPORTER 1-RELATED"/>
    <property type="match status" value="1"/>
</dbReference>
<proteinExistence type="inferred from homology"/>
<name>A0ABY5HR84_9GAMM</name>
<dbReference type="NCBIfam" id="NF038006">
    <property type="entry name" value="NhaD_1"/>
    <property type="match status" value="1"/>
</dbReference>
<accession>A0ABY5HR84</accession>
<evidence type="ECO:0000256" key="1">
    <source>
        <dbReference type="ARBA" id="ARBA00004141"/>
    </source>
</evidence>
<keyword evidence="8 11" id="KW-0472">Membrane</keyword>
<dbReference type="Proteomes" id="UP001058461">
    <property type="component" value="Chromosome"/>
</dbReference>
<keyword evidence="6" id="KW-0915">Sodium</keyword>
<evidence type="ECO:0000259" key="12">
    <source>
        <dbReference type="Pfam" id="PF03600"/>
    </source>
</evidence>
<evidence type="ECO:0000256" key="2">
    <source>
        <dbReference type="ARBA" id="ARBA00022448"/>
    </source>
</evidence>
<evidence type="ECO:0000256" key="11">
    <source>
        <dbReference type="SAM" id="Phobius"/>
    </source>
</evidence>
<keyword evidence="5 11" id="KW-1133">Transmembrane helix</keyword>
<feature type="transmembrane region" description="Helical" evidence="11">
    <location>
        <begin position="182"/>
        <end position="202"/>
    </location>
</feature>
<sequence>MHWIQLSLIVLAFVLIVAEDFVHINKAKSSLFLGTLVWLLAFIFPEPGVDAATTQLQLNENLLDIATLWLFLMAAMTFVAYLNQQGLITQMVYRILPARIGQRRLMLMMALLALAFSSLADNITASLIMLSLLSSLKLKTETVLKFAALLVFAVNSGGVSLITGDVTTLMIFLAGKVSISDLFLLIPAAVLGVLVLLLTLLGGASGELEIPHFRRPIAGRDKVIALLFVMTIGSTLFMSVYFSVPPVLSFLFGLSVMFLSYQFLNRNTPSSQSVLEYIREIEFDTLLFFLGVLLLVGMLKELAVLDHLPQLYQVMPVYAANYVVGLLSALVDNVPLTAAILKSGIDMDRVDWMGLTYATGVGGSLLIIGSAAGVIAMSKVQALSFASYLRFLPRLLLAYSVGYAAVLAIANSVL</sequence>
<evidence type="ECO:0000256" key="3">
    <source>
        <dbReference type="ARBA" id="ARBA00022449"/>
    </source>
</evidence>
<keyword evidence="4 11" id="KW-0812">Transmembrane</keyword>
<keyword evidence="7" id="KW-0406">Ion transport</keyword>